<sequence>MQFEIFNSAEFVHRPDYNSVHFVANEILHQISVTIQKQRRSVGRRHKQRHNGGQRSNGGAATSDVGLQRCLGLLQRESHLGCAVTEPAPTELTKVATRDGSAQVLRPAQRLVQ</sequence>
<accession>A0A2N9GMU1</accession>
<dbReference type="EMBL" id="OIVN01002124">
    <property type="protein sequence ID" value="SPD00833.1"/>
    <property type="molecule type" value="Genomic_DNA"/>
</dbReference>
<name>A0A2N9GMU1_FAGSY</name>
<evidence type="ECO:0000313" key="2">
    <source>
        <dbReference type="EMBL" id="SPD00833.1"/>
    </source>
</evidence>
<protein>
    <submittedName>
        <fullName evidence="2">Uncharacterized protein</fullName>
    </submittedName>
</protein>
<proteinExistence type="predicted"/>
<reference evidence="2" key="1">
    <citation type="submission" date="2018-02" db="EMBL/GenBank/DDBJ databases">
        <authorList>
            <person name="Cohen D.B."/>
            <person name="Kent A.D."/>
        </authorList>
    </citation>
    <scope>NUCLEOTIDE SEQUENCE</scope>
</reference>
<gene>
    <name evidence="2" type="ORF">FSB_LOCUS28715</name>
</gene>
<organism evidence="2">
    <name type="scientific">Fagus sylvatica</name>
    <name type="common">Beechnut</name>
    <dbReference type="NCBI Taxonomy" id="28930"/>
    <lineage>
        <taxon>Eukaryota</taxon>
        <taxon>Viridiplantae</taxon>
        <taxon>Streptophyta</taxon>
        <taxon>Embryophyta</taxon>
        <taxon>Tracheophyta</taxon>
        <taxon>Spermatophyta</taxon>
        <taxon>Magnoliopsida</taxon>
        <taxon>eudicotyledons</taxon>
        <taxon>Gunneridae</taxon>
        <taxon>Pentapetalae</taxon>
        <taxon>rosids</taxon>
        <taxon>fabids</taxon>
        <taxon>Fagales</taxon>
        <taxon>Fagaceae</taxon>
        <taxon>Fagus</taxon>
    </lineage>
</organism>
<feature type="compositionally biased region" description="Basic residues" evidence="1">
    <location>
        <begin position="37"/>
        <end position="52"/>
    </location>
</feature>
<evidence type="ECO:0000256" key="1">
    <source>
        <dbReference type="SAM" id="MobiDB-lite"/>
    </source>
</evidence>
<feature type="region of interest" description="Disordered" evidence="1">
    <location>
        <begin position="37"/>
        <end position="63"/>
    </location>
</feature>
<dbReference type="AlphaFoldDB" id="A0A2N9GMU1"/>